<reference evidence="3" key="1">
    <citation type="submission" date="2018-11" db="EMBL/GenBank/DDBJ databases">
        <authorList>
            <consortium name="Genoscope - CEA"/>
            <person name="William W."/>
        </authorList>
    </citation>
    <scope>NUCLEOTIDE SEQUENCE [LARGE SCALE GENOMIC DNA]</scope>
    <source>
        <strain evidence="3">T9AD</strain>
    </source>
</reference>
<evidence type="ECO:0000313" key="3">
    <source>
        <dbReference type="EMBL" id="VDN66503.1"/>
    </source>
</evidence>
<feature type="region of interest" description="Disordered" evidence="1">
    <location>
        <begin position="455"/>
        <end position="584"/>
    </location>
</feature>
<dbReference type="SUPFAM" id="SSF103025">
    <property type="entry name" value="Folate-binding domain"/>
    <property type="match status" value="1"/>
</dbReference>
<accession>A0A653BD24</accession>
<feature type="compositionally biased region" description="Low complexity" evidence="1">
    <location>
        <begin position="475"/>
        <end position="486"/>
    </location>
</feature>
<dbReference type="Pfam" id="PF09347">
    <property type="entry name" value="DUF1989"/>
    <property type="match status" value="1"/>
</dbReference>
<name>A0A653BD24_ECTOL</name>
<organism evidence="3">
    <name type="scientific">Ectopseudomonas oleovorans</name>
    <name type="common">Pseudomonas oleovorans</name>
    <dbReference type="NCBI Taxonomy" id="301"/>
    <lineage>
        <taxon>Bacteria</taxon>
        <taxon>Pseudomonadati</taxon>
        <taxon>Pseudomonadota</taxon>
        <taxon>Gammaproteobacteria</taxon>
        <taxon>Pseudomonadales</taxon>
        <taxon>Pseudomonadaceae</taxon>
        <taxon>Ectopseudomonas</taxon>
    </lineage>
</organism>
<dbReference type="AlphaFoldDB" id="A0A653BD24"/>
<gene>
    <name evidence="3" type="ORF">POT9AD_5528</name>
</gene>
<evidence type="ECO:0000256" key="1">
    <source>
        <dbReference type="SAM" id="MobiDB-lite"/>
    </source>
</evidence>
<proteinExistence type="predicted"/>
<feature type="compositionally biased region" description="Basic residues" evidence="1">
    <location>
        <begin position="487"/>
        <end position="502"/>
    </location>
</feature>
<evidence type="ECO:0000259" key="2">
    <source>
        <dbReference type="Pfam" id="PF09347"/>
    </source>
</evidence>
<feature type="compositionally biased region" description="Basic and acidic residues" evidence="1">
    <location>
        <begin position="528"/>
        <end position="544"/>
    </location>
</feature>
<protein>
    <recommendedName>
        <fullName evidence="2">DUF1989 domain-containing protein</fullName>
    </recommendedName>
</protein>
<dbReference type="EMBL" id="LR130779">
    <property type="protein sequence ID" value="VDN66503.1"/>
    <property type="molecule type" value="Genomic_DNA"/>
</dbReference>
<dbReference type="PANTHER" id="PTHR31527:SF0">
    <property type="entry name" value="RE64534P"/>
    <property type="match status" value="1"/>
</dbReference>
<feature type="domain" description="DUF1989" evidence="2">
    <location>
        <begin position="185"/>
        <end position="351"/>
    </location>
</feature>
<dbReference type="PANTHER" id="PTHR31527">
    <property type="entry name" value="RE64534P"/>
    <property type="match status" value="1"/>
</dbReference>
<dbReference type="InterPro" id="IPR018959">
    <property type="entry name" value="DUF1989"/>
</dbReference>
<sequence>MLQPVISRPHEPALFARAPGLERHRVAPGGLTVIALEPGDRLEVIDREGDQCGELLAFDDNGREALAALGLQGSAGADFIGHLLSDGSRESLHVASGLGKRRVDCRHLPPAARLWPAGTPAGFSRAFTSSAAVLVVVAAPGAPVAVDAQQRASELRLIIQRANPASLLLPALPAPLGEVIDEFTLVPGTARDYVVAPGQYIQVLDVAGRQCSDFVAFDRRGLDAGREIDLDPTVTRTLNGNAYPGPGLFSKFFDRDLQPMLEVVRDTVGRHDTFALACTARYYETQGYFGHTNCSDNISRALAAHGVQGRRGWPAINFFFNTGVDAHQQLTLDEPWSRPGDYVLLKAMRELVCASSACPDDIDPANGWQPTDIHIRLYSDKERFSIAMANRMTPDADPVLTRESGFHPGTSALTRQFIDYRGWWTPTHFDGYGTLEEYQACRERVAVMDLRAAQVRGARPRRRSAAQPLPDPRRAQAGGRPGGVQRHVLRARRHARRRHAAAPRRGCVPLDRRRGLRRRVAAPTGGETGHEGMDQVRFRADPQHRRAGPAEPRPAQSDDLDARGPADAGGAGLVPLPDRPPGRL</sequence>